<evidence type="ECO:0000313" key="9">
    <source>
        <dbReference type="EMBL" id="MFD0781456.1"/>
    </source>
</evidence>
<dbReference type="InterPro" id="IPR000640">
    <property type="entry name" value="EFG_V-like"/>
</dbReference>
<evidence type="ECO:0000256" key="4">
    <source>
        <dbReference type="ARBA" id="ARBA00022917"/>
    </source>
</evidence>
<dbReference type="InterPro" id="IPR006297">
    <property type="entry name" value="EF-4"/>
</dbReference>
<comment type="catalytic activity">
    <reaction evidence="7">
        <text>GTP + H2O = GDP + phosphate + H(+)</text>
        <dbReference type="Rhea" id="RHEA:19669"/>
        <dbReference type="ChEBI" id="CHEBI:15377"/>
        <dbReference type="ChEBI" id="CHEBI:15378"/>
        <dbReference type="ChEBI" id="CHEBI:37565"/>
        <dbReference type="ChEBI" id="CHEBI:43474"/>
        <dbReference type="ChEBI" id="CHEBI:58189"/>
        <dbReference type="EC" id="3.6.5.n1"/>
    </reaction>
</comment>
<dbReference type="CDD" id="cd03699">
    <property type="entry name" value="EF4_II"/>
    <property type="match status" value="1"/>
</dbReference>
<keyword evidence="6 7" id="KW-0472">Membrane</keyword>
<dbReference type="EC" id="3.6.5.n1" evidence="7"/>
<name>A0ABW2ZT83_9MICO</name>
<dbReference type="GO" id="GO:0003746">
    <property type="term" value="F:translation elongation factor activity"/>
    <property type="evidence" value="ECO:0007669"/>
    <property type="project" value="UniProtKB-KW"/>
</dbReference>
<keyword evidence="3 7" id="KW-0378">Hydrolase</keyword>
<dbReference type="InterPro" id="IPR031157">
    <property type="entry name" value="G_TR_CS"/>
</dbReference>
<dbReference type="CDD" id="cd16260">
    <property type="entry name" value="EF4_III"/>
    <property type="match status" value="1"/>
</dbReference>
<dbReference type="InterPro" id="IPR027417">
    <property type="entry name" value="P-loop_NTPase"/>
</dbReference>
<dbReference type="SUPFAM" id="SSF50447">
    <property type="entry name" value="Translation proteins"/>
    <property type="match status" value="1"/>
</dbReference>
<dbReference type="NCBIfam" id="TIGR01393">
    <property type="entry name" value="lepA"/>
    <property type="match status" value="1"/>
</dbReference>
<dbReference type="InterPro" id="IPR038363">
    <property type="entry name" value="LepA_C_sf"/>
</dbReference>
<protein>
    <recommendedName>
        <fullName evidence="7">Elongation factor 4</fullName>
        <shortName evidence="7">EF-4</shortName>
        <ecNumber evidence="7">3.6.5.n1</ecNumber>
    </recommendedName>
    <alternativeName>
        <fullName evidence="7">Ribosomal back-translocase LepA</fullName>
    </alternativeName>
</protein>
<dbReference type="InterPro" id="IPR005225">
    <property type="entry name" value="Small_GTP-bd"/>
</dbReference>
<comment type="similarity">
    <text evidence="1 7">Belongs to the TRAFAC class translation factor GTPase superfamily. Classic translation factor GTPase family. LepA subfamily.</text>
</comment>
<dbReference type="Pfam" id="PF00009">
    <property type="entry name" value="GTP_EFTU"/>
    <property type="match status" value="1"/>
</dbReference>
<gene>
    <name evidence="7 9" type="primary">lepA</name>
    <name evidence="9" type="ORF">ACFQZV_09125</name>
</gene>
<keyword evidence="4 7" id="KW-0648">Protein biosynthesis</keyword>
<dbReference type="Gene3D" id="3.30.70.2570">
    <property type="entry name" value="Elongation factor 4, C-terminal domain"/>
    <property type="match status" value="1"/>
</dbReference>
<dbReference type="SUPFAM" id="SSF54980">
    <property type="entry name" value="EF-G C-terminal domain-like"/>
    <property type="match status" value="2"/>
</dbReference>
<dbReference type="PROSITE" id="PS00301">
    <property type="entry name" value="G_TR_1"/>
    <property type="match status" value="1"/>
</dbReference>
<comment type="caution">
    <text evidence="9">The sequence shown here is derived from an EMBL/GenBank/DDBJ whole genome shotgun (WGS) entry which is preliminary data.</text>
</comment>
<dbReference type="SMART" id="SM00838">
    <property type="entry name" value="EFG_C"/>
    <property type="match status" value="1"/>
</dbReference>
<dbReference type="InterPro" id="IPR013842">
    <property type="entry name" value="LepA_CTD"/>
</dbReference>
<proteinExistence type="inferred from homology"/>
<dbReference type="PANTHER" id="PTHR43512">
    <property type="entry name" value="TRANSLATION FACTOR GUF1-RELATED"/>
    <property type="match status" value="1"/>
</dbReference>
<dbReference type="Pfam" id="PF00679">
    <property type="entry name" value="EFG_C"/>
    <property type="match status" value="1"/>
</dbReference>
<dbReference type="EMBL" id="JBHTIM010000001">
    <property type="protein sequence ID" value="MFD0781456.1"/>
    <property type="molecule type" value="Genomic_DNA"/>
</dbReference>
<comment type="subcellular location">
    <subcellularLocation>
        <location evidence="7">Cell membrane</location>
        <topology evidence="7">Peripheral membrane protein</topology>
        <orientation evidence="7">Cytoplasmic side</orientation>
    </subcellularLocation>
</comment>
<dbReference type="Gene3D" id="3.30.70.870">
    <property type="entry name" value="Elongation Factor G (Translational Gtpase), domain 3"/>
    <property type="match status" value="1"/>
</dbReference>
<keyword evidence="9" id="KW-0251">Elongation factor</keyword>
<keyword evidence="5 7" id="KW-0342">GTP-binding</keyword>
<feature type="binding site" evidence="7">
    <location>
        <begin position="29"/>
        <end position="34"/>
    </location>
    <ligand>
        <name>GTP</name>
        <dbReference type="ChEBI" id="CHEBI:37565"/>
    </ligand>
</feature>
<keyword evidence="7" id="KW-1003">Cell membrane</keyword>
<dbReference type="InterPro" id="IPR009000">
    <property type="entry name" value="Transl_B-barrel_sf"/>
</dbReference>
<evidence type="ECO:0000256" key="7">
    <source>
        <dbReference type="HAMAP-Rule" id="MF_00071"/>
    </source>
</evidence>
<reference evidence="10" key="1">
    <citation type="journal article" date="2019" name="Int. J. Syst. Evol. Microbiol.">
        <title>The Global Catalogue of Microorganisms (GCM) 10K type strain sequencing project: providing services to taxonomists for standard genome sequencing and annotation.</title>
        <authorList>
            <consortium name="The Broad Institute Genomics Platform"/>
            <consortium name="The Broad Institute Genome Sequencing Center for Infectious Disease"/>
            <person name="Wu L."/>
            <person name="Ma J."/>
        </authorList>
    </citation>
    <scope>NUCLEOTIDE SEQUENCE [LARGE SCALE GENOMIC DNA]</scope>
    <source>
        <strain evidence="10">CCUG 50754</strain>
    </source>
</reference>
<dbReference type="PROSITE" id="PS51722">
    <property type="entry name" value="G_TR_2"/>
    <property type="match status" value="1"/>
</dbReference>
<keyword evidence="2 7" id="KW-0547">Nucleotide-binding</keyword>
<evidence type="ECO:0000313" key="10">
    <source>
        <dbReference type="Proteomes" id="UP001597042"/>
    </source>
</evidence>
<dbReference type="PANTHER" id="PTHR43512:SF4">
    <property type="entry name" value="TRANSLATION FACTOR GUF1 HOMOLOG, CHLOROPLASTIC"/>
    <property type="match status" value="1"/>
</dbReference>
<dbReference type="InterPro" id="IPR035647">
    <property type="entry name" value="EFG_III/V"/>
</dbReference>
<organism evidence="9 10">
    <name type="scientific">Microbacterium koreense</name>
    <dbReference type="NCBI Taxonomy" id="323761"/>
    <lineage>
        <taxon>Bacteria</taxon>
        <taxon>Bacillati</taxon>
        <taxon>Actinomycetota</taxon>
        <taxon>Actinomycetes</taxon>
        <taxon>Micrococcales</taxon>
        <taxon>Microbacteriaceae</taxon>
        <taxon>Microbacterium</taxon>
    </lineage>
</organism>
<dbReference type="RefSeq" id="WP_378751826.1">
    <property type="nucleotide sequence ID" value="NZ_JBHSSV010000007.1"/>
</dbReference>
<dbReference type="HAMAP" id="MF_00071">
    <property type="entry name" value="LepA"/>
    <property type="match status" value="1"/>
</dbReference>
<feature type="domain" description="Tr-type G" evidence="8">
    <location>
        <begin position="17"/>
        <end position="202"/>
    </location>
</feature>
<evidence type="ECO:0000256" key="2">
    <source>
        <dbReference type="ARBA" id="ARBA00022741"/>
    </source>
</evidence>
<dbReference type="CDD" id="cd01890">
    <property type="entry name" value="LepA"/>
    <property type="match status" value="1"/>
</dbReference>
<dbReference type="CDD" id="cd03709">
    <property type="entry name" value="lepA_C"/>
    <property type="match status" value="1"/>
</dbReference>
<evidence type="ECO:0000256" key="3">
    <source>
        <dbReference type="ARBA" id="ARBA00022801"/>
    </source>
</evidence>
<feature type="binding site" evidence="7">
    <location>
        <begin position="149"/>
        <end position="152"/>
    </location>
    <ligand>
        <name>GTP</name>
        <dbReference type="ChEBI" id="CHEBI:37565"/>
    </ligand>
</feature>
<dbReference type="SUPFAM" id="SSF52540">
    <property type="entry name" value="P-loop containing nucleoside triphosphate hydrolases"/>
    <property type="match status" value="1"/>
</dbReference>
<dbReference type="Gene3D" id="3.30.70.240">
    <property type="match status" value="1"/>
</dbReference>
<keyword evidence="10" id="KW-1185">Reference proteome</keyword>
<evidence type="ECO:0000256" key="1">
    <source>
        <dbReference type="ARBA" id="ARBA00005454"/>
    </source>
</evidence>
<evidence type="ECO:0000256" key="5">
    <source>
        <dbReference type="ARBA" id="ARBA00023134"/>
    </source>
</evidence>
<evidence type="ECO:0000256" key="6">
    <source>
        <dbReference type="ARBA" id="ARBA00023136"/>
    </source>
</evidence>
<accession>A0ABW2ZT83</accession>
<dbReference type="NCBIfam" id="TIGR00231">
    <property type="entry name" value="small_GTP"/>
    <property type="match status" value="1"/>
</dbReference>
<evidence type="ECO:0000259" key="8">
    <source>
        <dbReference type="PROSITE" id="PS51722"/>
    </source>
</evidence>
<dbReference type="Gene3D" id="2.40.30.10">
    <property type="entry name" value="Translation factors"/>
    <property type="match status" value="1"/>
</dbReference>
<dbReference type="InterPro" id="IPR000795">
    <property type="entry name" value="T_Tr_GTP-bd_dom"/>
</dbReference>
<sequence length="620" mass="68169">MSPRAHTPLAPAATPPELIRNFCIIAHIDHGKSTLADRMLQVTGVVADRDMRAQYLDRMDIERERGITIKSQAVRMPWAQESPAGAQTYALNMIDTPGHVDFTYEVSRSLAACEGAILLVDAAQGIEAQTLANLYLALENDLHIIPVLNKIDLPAADPDKFAAELANLIGGRPEDVLRVSGKTGMGVEELLDRIVEQIPPPTGQADAPARAMIFDSVYDTYRGVVTYVRMVDGKLEPRERIQMMSTTATHELLEIGVSSPEPTATKGLGVGEVGYLITGVKDVRQSKVGDTITNARKPAAEALSGYTDPKPMVFSGIYPIDGSDYADLREALDKLKLSDASLQYEPETSVALGFGFRCGFLGLLHLEIITERLSREFRLDLITTAPSVVYEVTTDTGESVTVTNPSEYPDGRVASVSEPVVKVAILTPKDYVGTVMELCQSRRGSLLGMDYLSEDRVELRYSMPLGEIVFDFFDQLKSRTQGYASLDYEPSGRQEADLVKVDILLQGDKVDAFSSIVHRDKAYAYGTLMTERLRKLIPRQQFEVPIQAAIGARIIARENIRAIRKDVLAKCYGGDITRKRKLLEKQKEGKKRMKMVGRVEVPQEAFIAALSGDTDGKAAK</sequence>
<dbReference type="PRINTS" id="PR00315">
    <property type="entry name" value="ELONGATNFCT"/>
</dbReference>
<dbReference type="GO" id="GO:0016787">
    <property type="term" value="F:hydrolase activity"/>
    <property type="evidence" value="ECO:0007669"/>
    <property type="project" value="UniProtKB-KW"/>
</dbReference>
<dbReference type="Pfam" id="PF06421">
    <property type="entry name" value="LepA_C"/>
    <property type="match status" value="1"/>
</dbReference>
<comment type="function">
    <text evidence="7">Required for accurate and efficient protein synthesis under certain stress conditions. May act as a fidelity factor of the translation reaction, by catalyzing a one-codon backward translocation of tRNAs on improperly translocated ribosomes. Back-translocation proceeds from a post-translocation (POST) complex to a pre-translocation (PRE) complex, thus giving elongation factor G a second chance to translocate the tRNAs correctly. Binds to ribosomes in a GTP-dependent manner.</text>
</comment>
<dbReference type="Gene3D" id="3.40.50.300">
    <property type="entry name" value="P-loop containing nucleotide triphosphate hydrolases"/>
    <property type="match status" value="1"/>
</dbReference>
<dbReference type="Proteomes" id="UP001597042">
    <property type="component" value="Unassembled WGS sequence"/>
</dbReference>
<dbReference type="InterPro" id="IPR035654">
    <property type="entry name" value="LepA_IV"/>
</dbReference>